<accession>A0A699SWQ7</accession>
<feature type="compositionally biased region" description="Basic and acidic residues" evidence="1">
    <location>
        <begin position="37"/>
        <end position="47"/>
    </location>
</feature>
<feature type="region of interest" description="Disordered" evidence="1">
    <location>
        <begin position="1"/>
        <end position="57"/>
    </location>
</feature>
<protein>
    <submittedName>
        <fullName evidence="2">Uncharacterized protein</fullName>
    </submittedName>
</protein>
<gene>
    <name evidence="2" type="ORF">Tci_874326</name>
</gene>
<dbReference type="AlphaFoldDB" id="A0A699SWQ7"/>
<evidence type="ECO:0000313" key="2">
    <source>
        <dbReference type="EMBL" id="GFD02357.1"/>
    </source>
</evidence>
<sequence>GESDEEETRQEEEESFDSIPRTPEGSADEGNDEEDQDLRLSKEARIQEEEEADELYRDVDINQGRGLHVTQNIEDSHVTLTPVHPDGLQESSSVSSFVTIMLNPINDAGVESIFTTASSPIQMTKAVREAVQIQTDRLQDSFQRENDEFLRIID</sequence>
<reference evidence="2" key="1">
    <citation type="journal article" date="2019" name="Sci. Rep.">
        <title>Draft genome of Tanacetum cinerariifolium, the natural source of mosquito coil.</title>
        <authorList>
            <person name="Yamashiro T."/>
            <person name="Shiraishi A."/>
            <person name="Satake H."/>
            <person name="Nakayama K."/>
        </authorList>
    </citation>
    <scope>NUCLEOTIDE SEQUENCE</scope>
</reference>
<evidence type="ECO:0000256" key="1">
    <source>
        <dbReference type="SAM" id="MobiDB-lite"/>
    </source>
</evidence>
<feature type="compositionally biased region" description="Acidic residues" evidence="1">
    <location>
        <begin position="26"/>
        <end position="36"/>
    </location>
</feature>
<feature type="compositionally biased region" description="Acidic residues" evidence="1">
    <location>
        <begin position="1"/>
        <end position="16"/>
    </location>
</feature>
<feature type="non-terminal residue" evidence="2">
    <location>
        <position position="154"/>
    </location>
</feature>
<name>A0A699SWQ7_TANCI</name>
<dbReference type="EMBL" id="BKCJ011197457">
    <property type="protein sequence ID" value="GFD02357.1"/>
    <property type="molecule type" value="Genomic_DNA"/>
</dbReference>
<comment type="caution">
    <text evidence="2">The sequence shown here is derived from an EMBL/GenBank/DDBJ whole genome shotgun (WGS) entry which is preliminary data.</text>
</comment>
<proteinExistence type="predicted"/>
<feature type="non-terminal residue" evidence="2">
    <location>
        <position position="1"/>
    </location>
</feature>
<organism evidence="2">
    <name type="scientific">Tanacetum cinerariifolium</name>
    <name type="common">Dalmatian daisy</name>
    <name type="synonym">Chrysanthemum cinerariifolium</name>
    <dbReference type="NCBI Taxonomy" id="118510"/>
    <lineage>
        <taxon>Eukaryota</taxon>
        <taxon>Viridiplantae</taxon>
        <taxon>Streptophyta</taxon>
        <taxon>Embryophyta</taxon>
        <taxon>Tracheophyta</taxon>
        <taxon>Spermatophyta</taxon>
        <taxon>Magnoliopsida</taxon>
        <taxon>eudicotyledons</taxon>
        <taxon>Gunneridae</taxon>
        <taxon>Pentapetalae</taxon>
        <taxon>asterids</taxon>
        <taxon>campanulids</taxon>
        <taxon>Asterales</taxon>
        <taxon>Asteraceae</taxon>
        <taxon>Asteroideae</taxon>
        <taxon>Anthemideae</taxon>
        <taxon>Anthemidinae</taxon>
        <taxon>Tanacetum</taxon>
    </lineage>
</organism>